<dbReference type="NCBIfam" id="TIGR00231">
    <property type="entry name" value="small_GTP"/>
    <property type="match status" value="1"/>
</dbReference>
<dbReference type="SUPFAM" id="SSF52540">
    <property type="entry name" value="P-loop containing nucleoside triphosphate hydrolases"/>
    <property type="match status" value="1"/>
</dbReference>
<feature type="region of interest" description="G1" evidence="8">
    <location>
        <begin position="25"/>
        <end position="32"/>
    </location>
</feature>
<evidence type="ECO:0000256" key="4">
    <source>
        <dbReference type="ARBA" id="ARBA00022741"/>
    </source>
</evidence>
<keyword evidence="7" id="KW-1003">Cell membrane</keyword>
<dbReference type="InterPro" id="IPR030388">
    <property type="entry name" value="G_ERA_dom"/>
</dbReference>
<evidence type="ECO:0000313" key="13">
    <source>
        <dbReference type="Proteomes" id="UP000252182"/>
    </source>
</evidence>
<proteinExistence type="inferred from homology"/>
<keyword evidence="3 7" id="KW-0690">Ribosome biogenesis</keyword>
<dbReference type="InterPro" id="IPR015946">
    <property type="entry name" value="KH_dom-like_a/b"/>
</dbReference>
<feature type="binding site" evidence="7">
    <location>
        <begin position="72"/>
        <end position="76"/>
    </location>
    <ligand>
        <name>GTP</name>
        <dbReference type="ChEBI" id="CHEBI:37565"/>
    </ligand>
</feature>
<dbReference type="KEGG" id="hyf:DTO96_102029"/>
<dbReference type="FunFam" id="3.30.300.20:FF:000003">
    <property type="entry name" value="GTPase Era"/>
    <property type="match status" value="1"/>
</dbReference>
<dbReference type="RefSeq" id="WP_114563375.1">
    <property type="nucleotide sequence ID" value="NZ_CP031124.1"/>
</dbReference>
<comment type="subunit">
    <text evidence="7">Monomer.</text>
</comment>
<dbReference type="GO" id="GO:0000028">
    <property type="term" value="P:ribosomal small subunit assembly"/>
    <property type="evidence" value="ECO:0007669"/>
    <property type="project" value="TreeGrafter"/>
</dbReference>
<accession>A0A345DD45</accession>
<dbReference type="GO" id="GO:0005525">
    <property type="term" value="F:GTP binding"/>
    <property type="evidence" value="ECO:0007669"/>
    <property type="project" value="UniProtKB-UniRule"/>
</dbReference>
<evidence type="ECO:0000256" key="1">
    <source>
        <dbReference type="ARBA" id="ARBA00007921"/>
    </source>
</evidence>
<keyword evidence="6 7" id="KW-0342">GTP-binding</keyword>
<dbReference type="EMBL" id="CP031124">
    <property type="protein sequence ID" value="AXF86283.1"/>
    <property type="molecule type" value="Genomic_DNA"/>
</dbReference>
<dbReference type="Proteomes" id="UP000252182">
    <property type="component" value="Chromosome"/>
</dbReference>
<dbReference type="HAMAP" id="MF_00367">
    <property type="entry name" value="GTPase_Era"/>
    <property type="match status" value="1"/>
</dbReference>
<dbReference type="SUPFAM" id="SSF54814">
    <property type="entry name" value="Prokaryotic type KH domain (KH-domain type II)"/>
    <property type="match status" value="1"/>
</dbReference>
<evidence type="ECO:0000256" key="2">
    <source>
        <dbReference type="ARBA" id="ARBA00020484"/>
    </source>
</evidence>
<dbReference type="CDD" id="cd22534">
    <property type="entry name" value="KH-II_Era"/>
    <property type="match status" value="1"/>
</dbReference>
<dbReference type="Gene3D" id="3.40.50.300">
    <property type="entry name" value="P-loop containing nucleotide triphosphate hydrolases"/>
    <property type="match status" value="1"/>
</dbReference>
<dbReference type="InterPro" id="IPR027417">
    <property type="entry name" value="P-loop_NTPase"/>
</dbReference>
<dbReference type="GO" id="GO:0003924">
    <property type="term" value="F:GTPase activity"/>
    <property type="evidence" value="ECO:0007669"/>
    <property type="project" value="UniProtKB-UniRule"/>
</dbReference>
<dbReference type="GO" id="GO:0005886">
    <property type="term" value="C:plasma membrane"/>
    <property type="evidence" value="ECO:0007669"/>
    <property type="project" value="UniProtKB-SubCell"/>
</dbReference>
<dbReference type="InterPro" id="IPR009019">
    <property type="entry name" value="KH_sf_prok-type"/>
</dbReference>
<evidence type="ECO:0000256" key="3">
    <source>
        <dbReference type="ARBA" id="ARBA00022517"/>
    </source>
</evidence>
<evidence type="ECO:0000256" key="5">
    <source>
        <dbReference type="ARBA" id="ARBA00022884"/>
    </source>
</evidence>
<dbReference type="NCBIfam" id="NF000908">
    <property type="entry name" value="PRK00089.1"/>
    <property type="match status" value="1"/>
</dbReference>
<organism evidence="12 13">
    <name type="scientific">Ephemeroptericola cinctiostellae</name>
    <dbReference type="NCBI Taxonomy" id="2268024"/>
    <lineage>
        <taxon>Bacteria</taxon>
        <taxon>Pseudomonadati</taxon>
        <taxon>Pseudomonadota</taxon>
        <taxon>Betaproteobacteria</taxon>
        <taxon>Burkholderiales</taxon>
        <taxon>Burkholderiaceae</taxon>
        <taxon>Ephemeroptericola</taxon>
    </lineage>
</organism>
<feature type="region of interest" description="G5" evidence="8">
    <location>
        <begin position="163"/>
        <end position="165"/>
    </location>
</feature>
<dbReference type="PANTHER" id="PTHR42698">
    <property type="entry name" value="GTPASE ERA"/>
    <property type="match status" value="1"/>
</dbReference>
<comment type="function">
    <text evidence="7">An essential GTPase that binds both GDP and GTP, with rapid nucleotide exchange. Plays a role in 16S rRNA processing and 30S ribosomal subunit biogenesis and possibly also in cell cycle regulation and energy metabolism.</text>
</comment>
<comment type="subcellular location">
    <subcellularLocation>
        <location evidence="7">Cytoplasm</location>
    </subcellularLocation>
    <subcellularLocation>
        <location evidence="7">Cell membrane</location>
        <topology evidence="7">Peripheral membrane protein</topology>
    </subcellularLocation>
</comment>
<dbReference type="PRINTS" id="PR00326">
    <property type="entry name" value="GTP1OBG"/>
</dbReference>
<evidence type="ECO:0000256" key="6">
    <source>
        <dbReference type="ARBA" id="ARBA00023134"/>
    </source>
</evidence>
<comment type="similarity">
    <text evidence="1 7 8 9">Belongs to the TRAFAC class TrmE-Era-EngA-EngB-Septin-like GTPase superfamily. Era GTPase family.</text>
</comment>
<keyword evidence="7" id="KW-0963">Cytoplasm</keyword>
<keyword evidence="7" id="KW-0699">rRNA-binding</keyword>
<dbReference type="Gene3D" id="3.30.300.20">
    <property type="match status" value="1"/>
</dbReference>
<keyword evidence="13" id="KW-1185">Reference proteome</keyword>
<dbReference type="OrthoDB" id="9805918at2"/>
<feature type="region of interest" description="G2" evidence="8">
    <location>
        <begin position="51"/>
        <end position="55"/>
    </location>
</feature>
<dbReference type="AlphaFoldDB" id="A0A345DD45"/>
<evidence type="ECO:0000256" key="8">
    <source>
        <dbReference type="PROSITE-ProRule" id="PRU01050"/>
    </source>
</evidence>
<evidence type="ECO:0000259" key="11">
    <source>
        <dbReference type="PROSITE" id="PS51713"/>
    </source>
</evidence>
<dbReference type="PROSITE" id="PS51713">
    <property type="entry name" value="G_ERA"/>
    <property type="match status" value="1"/>
</dbReference>
<dbReference type="Pfam" id="PF07650">
    <property type="entry name" value="KH_2"/>
    <property type="match status" value="1"/>
</dbReference>
<evidence type="ECO:0000313" key="12">
    <source>
        <dbReference type="EMBL" id="AXF86283.1"/>
    </source>
</evidence>
<gene>
    <name evidence="7 12" type="primary">era</name>
    <name evidence="12" type="ORF">DTO96_102029</name>
</gene>
<reference evidence="13" key="1">
    <citation type="submission" date="2018-07" db="EMBL/GenBank/DDBJ databases">
        <authorList>
            <person name="Kim H."/>
        </authorList>
    </citation>
    <scope>NUCLEOTIDE SEQUENCE [LARGE SCALE GENOMIC DNA]</scope>
    <source>
        <strain evidence="13">F02</strain>
    </source>
</reference>
<dbReference type="NCBIfam" id="TIGR00436">
    <property type="entry name" value="era"/>
    <property type="match status" value="1"/>
</dbReference>
<dbReference type="CDD" id="cd04163">
    <property type="entry name" value="Era"/>
    <property type="match status" value="1"/>
</dbReference>
<dbReference type="GO" id="GO:0043024">
    <property type="term" value="F:ribosomal small subunit binding"/>
    <property type="evidence" value="ECO:0007669"/>
    <property type="project" value="TreeGrafter"/>
</dbReference>
<feature type="binding site" evidence="7">
    <location>
        <begin position="133"/>
        <end position="136"/>
    </location>
    <ligand>
        <name>GTP</name>
        <dbReference type="ChEBI" id="CHEBI:37565"/>
    </ligand>
</feature>
<name>A0A345DD45_9BURK</name>
<sequence>MTDQISNSPETAETPFHTGFVAIIGRPNVGKSTLMNKLIGQKVSITSKKAQTTRHRINGVLTQDNTQYIFVDTPGFQTKHGGALNRVLNRNVSQALGEVDVVVWVIEAMKFTPQDEAVLKILPRETPVILVINKVDALEKKNDLLPFVQKVSGQFNFAQIIPVSAKNGVQTDVLLKEIKPYLPENPAFFDEDDITDRPTRFLATEIVREKIFRLSGDEVPYGCTVEIEQFQEDGKMYRIAAAILVERDAHKAMLIGKDGERLKRIASESRVDMERLFGCKVFLEVWIKVRQGWADSESSLRKLGYE</sequence>
<keyword evidence="5 7" id="KW-0694">RNA-binding</keyword>
<protein>
    <recommendedName>
        <fullName evidence="2 7">GTPase Era</fullName>
    </recommendedName>
</protein>
<evidence type="ECO:0000259" key="10">
    <source>
        <dbReference type="PROSITE" id="PS50823"/>
    </source>
</evidence>
<evidence type="ECO:0000256" key="7">
    <source>
        <dbReference type="HAMAP-Rule" id="MF_00367"/>
    </source>
</evidence>
<dbReference type="InterPro" id="IPR005662">
    <property type="entry name" value="GTPase_Era-like"/>
</dbReference>
<dbReference type="InterPro" id="IPR006073">
    <property type="entry name" value="GTP-bd"/>
</dbReference>
<dbReference type="FunFam" id="3.40.50.300:FF:000094">
    <property type="entry name" value="GTPase Era"/>
    <property type="match status" value="1"/>
</dbReference>
<feature type="region of interest" description="G3" evidence="8">
    <location>
        <begin position="72"/>
        <end position="75"/>
    </location>
</feature>
<feature type="region of interest" description="G4" evidence="8">
    <location>
        <begin position="133"/>
        <end position="136"/>
    </location>
</feature>
<dbReference type="PROSITE" id="PS50823">
    <property type="entry name" value="KH_TYPE_2"/>
    <property type="match status" value="1"/>
</dbReference>
<dbReference type="PANTHER" id="PTHR42698:SF1">
    <property type="entry name" value="GTPASE ERA, MITOCHONDRIAL"/>
    <property type="match status" value="1"/>
</dbReference>
<dbReference type="GO" id="GO:0005829">
    <property type="term" value="C:cytosol"/>
    <property type="evidence" value="ECO:0007669"/>
    <property type="project" value="TreeGrafter"/>
</dbReference>
<keyword evidence="7" id="KW-0472">Membrane</keyword>
<dbReference type="InterPro" id="IPR005225">
    <property type="entry name" value="Small_GTP-bd"/>
</dbReference>
<evidence type="ECO:0000256" key="9">
    <source>
        <dbReference type="RuleBase" id="RU003761"/>
    </source>
</evidence>
<keyword evidence="4 7" id="KW-0547">Nucleotide-binding</keyword>
<feature type="domain" description="Era-type G" evidence="11">
    <location>
        <begin position="17"/>
        <end position="184"/>
    </location>
</feature>
<feature type="domain" description="KH type-2" evidence="10">
    <location>
        <begin position="207"/>
        <end position="291"/>
    </location>
</feature>
<feature type="binding site" evidence="7">
    <location>
        <begin position="25"/>
        <end position="32"/>
    </location>
    <ligand>
        <name>GTP</name>
        <dbReference type="ChEBI" id="CHEBI:37565"/>
    </ligand>
</feature>
<dbReference type="Pfam" id="PF01926">
    <property type="entry name" value="MMR_HSR1"/>
    <property type="match status" value="1"/>
</dbReference>
<dbReference type="GO" id="GO:0070181">
    <property type="term" value="F:small ribosomal subunit rRNA binding"/>
    <property type="evidence" value="ECO:0007669"/>
    <property type="project" value="UniProtKB-UniRule"/>
</dbReference>
<dbReference type="InterPro" id="IPR004044">
    <property type="entry name" value="KH_dom_type_2"/>
</dbReference>